<dbReference type="OrthoDB" id="3364132at2759"/>
<feature type="domain" description="DUF7918" evidence="2">
    <location>
        <begin position="7"/>
        <end position="220"/>
    </location>
</feature>
<feature type="compositionally biased region" description="Basic residues" evidence="1">
    <location>
        <begin position="270"/>
        <end position="285"/>
    </location>
</feature>
<gene>
    <name evidence="3" type="ORF">BDZ94DRAFT_578440</name>
</gene>
<accession>A0A9P6CFG3</accession>
<dbReference type="PANTHER" id="PTHR36223:SF1">
    <property type="entry name" value="TRANSCRIPTION ELONGATION FACTOR EAF N-TERMINAL DOMAIN-CONTAINING PROTEIN"/>
    <property type="match status" value="1"/>
</dbReference>
<name>A0A9P6CFG3_9AGAR</name>
<evidence type="ECO:0000313" key="3">
    <source>
        <dbReference type="EMBL" id="KAF9463927.1"/>
    </source>
</evidence>
<dbReference type="Pfam" id="PF25534">
    <property type="entry name" value="DUF7918"/>
    <property type="match status" value="1"/>
</dbReference>
<dbReference type="InterPro" id="IPR057678">
    <property type="entry name" value="DUF7918"/>
</dbReference>
<dbReference type="Proteomes" id="UP000807353">
    <property type="component" value="Unassembled WGS sequence"/>
</dbReference>
<proteinExistence type="predicted"/>
<protein>
    <recommendedName>
        <fullName evidence="2">DUF7918 domain-containing protein</fullName>
    </recommendedName>
</protein>
<organism evidence="3 4">
    <name type="scientific">Collybia nuda</name>
    <dbReference type="NCBI Taxonomy" id="64659"/>
    <lineage>
        <taxon>Eukaryota</taxon>
        <taxon>Fungi</taxon>
        <taxon>Dikarya</taxon>
        <taxon>Basidiomycota</taxon>
        <taxon>Agaricomycotina</taxon>
        <taxon>Agaricomycetes</taxon>
        <taxon>Agaricomycetidae</taxon>
        <taxon>Agaricales</taxon>
        <taxon>Tricholomatineae</taxon>
        <taxon>Clitocybaceae</taxon>
        <taxon>Collybia</taxon>
    </lineage>
</organism>
<dbReference type="PANTHER" id="PTHR36223">
    <property type="entry name" value="BETA-LACTAMASE-TYPE TRANSPEPTIDASE FOLD DOMAIN CONTAINING PROTEIN"/>
    <property type="match status" value="1"/>
</dbReference>
<evidence type="ECO:0000313" key="4">
    <source>
        <dbReference type="Proteomes" id="UP000807353"/>
    </source>
</evidence>
<sequence length="300" mass="33478">MPHFGKFEVSVVVDGKALPEYGITTSEATKSVACWIPSQEGKVGVNFLCPVQAGSEVYNNVQAFSVMLENKSYPKALKISVMVDGERINSMVLHPEAVTRHRFSDIITSSTTYRDLLFSRIELTDDDDFLNANVKDLGEISLCVYTGTIGGARSDFTTYKIPEKKVHERSKKALGHQVKFGKEKFMAPQNFVNFTVTELIATFVFKYRSIDILRADGIAPPDPAVNKRKANGATDDEIEDEDGDEDQDEDDERELKALLEQVNKIQSKLAKKLSKKAGPKKKMKREPRPLLISGEVIDLT</sequence>
<feature type="compositionally biased region" description="Acidic residues" evidence="1">
    <location>
        <begin position="234"/>
        <end position="252"/>
    </location>
</feature>
<dbReference type="AlphaFoldDB" id="A0A9P6CFG3"/>
<reference evidence="3" key="1">
    <citation type="submission" date="2020-11" db="EMBL/GenBank/DDBJ databases">
        <authorList>
            <consortium name="DOE Joint Genome Institute"/>
            <person name="Ahrendt S."/>
            <person name="Riley R."/>
            <person name="Andreopoulos W."/>
            <person name="Labutti K."/>
            <person name="Pangilinan J."/>
            <person name="Ruiz-Duenas F.J."/>
            <person name="Barrasa J.M."/>
            <person name="Sanchez-Garcia M."/>
            <person name="Camarero S."/>
            <person name="Miyauchi S."/>
            <person name="Serrano A."/>
            <person name="Linde D."/>
            <person name="Babiker R."/>
            <person name="Drula E."/>
            <person name="Ayuso-Fernandez I."/>
            <person name="Pacheco R."/>
            <person name="Padilla G."/>
            <person name="Ferreira P."/>
            <person name="Barriuso J."/>
            <person name="Kellner H."/>
            <person name="Castanera R."/>
            <person name="Alfaro M."/>
            <person name="Ramirez L."/>
            <person name="Pisabarro A.G."/>
            <person name="Kuo A."/>
            <person name="Tritt A."/>
            <person name="Lipzen A."/>
            <person name="He G."/>
            <person name="Yan M."/>
            <person name="Ng V."/>
            <person name="Cullen D."/>
            <person name="Martin F."/>
            <person name="Rosso M.-N."/>
            <person name="Henrissat B."/>
            <person name="Hibbett D."/>
            <person name="Martinez A.T."/>
            <person name="Grigoriev I.V."/>
        </authorList>
    </citation>
    <scope>NUCLEOTIDE SEQUENCE</scope>
    <source>
        <strain evidence="3">CBS 247.69</strain>
    </source>
</reference>
<evidence type="ECO:0000256" key="1">
    <source>
        <dbReference type="SAM" id="MobiDB-lite"/>
    </source>
</evidence>
<comment type="caution">
    <text evidence="3">The sequence shown here is derived from an EMBL/GenBank/DDBJ whole genome shotgun (WGS) entry which is preliminary data.</text>
</comment>
<keyword evidence="4" id="KW-1185">Reference proteome</keyword>
<feature type="region of interest" description="Disordered" evidence="1">
    <location>
        <begin position="270"/>
        <end position="300"/>
    </location>
</feature>
<feature type="region of interest" description="Disordered" evidence="1">
    <location>
        <begin position="221"/>
        <end position="255"/>
    </location>
</feature>
<evidence type="ECO:0000259" key="2">
    <source>
        <dbReference type="Pfam" id="PF25534"/>
    </source>
</evidence>
<dbReference type="EMBL" id="MU150258">
    <property type="protein sequence ID" value="KAF9463927.1"/>
    <property type="molecule type" value="Genomic_DNA"/>
</dbReference>